<reference evidence="1" key="1">
    <citation type="submission" date="2025-08" db="UniProtKB">
        <authorList>
            <consortium name="Ensembl"/>
        </authorList>
    </citation>
    <scope>IDENTIFICATION</scope>
</reference>
<accession>A0A2K5HGV2</accession>
<name>A0A2K5HGV2_COLAP</name>
<protein>
    <submittedName>
        <fullName evidence="1">Uncharacterized protein</fullName>
    </submittedName>
</protein>
<sequence>MYHSPEKKILRSPFIYGYSFIYSLKIPKAMLQPFNLPYFVSVLLICCCLKKKCFFSIDEARP</sequence>
<dbReference type="Ensembl" id="ENSCANT00000014335.1">
    <property type="protein sequence ID" value="ENSCANP00000003577.1"/>
    <property type="gene ID" value="ENSCANG00000012832.1"/>
</dbReference>
<reference evidence="1" key="2">
    <citation type="submission" date="2025-09" db="UniProtKB">
        <authorList>
            <consortium name="Ensembl"/>
        </authorList>
    </citation>
    <scope>IDENTIFICATION</scope>
</reference>
<evidence type="ECO:0000313" key="1">
    <source>
        <dbReference type="Ensembl" id="ENSCANP00000003577.1"/>
    </source>
</evidence>
<evidence type="ECO:0000313" key="2">
    <source>
        <dbReference type="Proteomes" id="UP000233080"/>
    </source>
</evidence>
<proteinExistence type="predicted"/>
<organism evidence="1 2">
    <name type="scientific">Colobus angolensis palliatus</name>
    <name type="common">Peters' Angolan colobus</name>
    <dbReference type="NCBI Taxonomy" id="336983"/>
    <lineage>
        <taxon>Eukaryota</taxon>
        <taxon>Metazoa</taxon>
        <taxon>Chordata</taxon>
        <taxon>Craniata</taxon>
        <taxon>Vertebrata</taxon>
        <taxon>Euteleostomi</taxon>
        <taxon>Mammalia</taxon>
        <taxon>Eutheria</taxon>
        <taxon>Euarchontoglires</taxon>
        <taxon>Primates</taxon>
        <taxon>Haplorrhini</taxon>
        <taxon>Catarrhini</taxon>
        <taxon>Cercopithecidae</taxon>
        <taxon>Colobinae</taxon>
        <taxon>Colobus</taxon>
    </lineage>
</organism>
<dbReference type="Proteomes" id="UP000233080">
    <property type="component" value="Unassembled WGS sequence"/>
</dbReference>
<keyword evidence="2" id="KW-1185">Reference proteome</keyword>
<dbReference type="AlphaFoldDB" id="A0A2K5HGV2"/>
<dbReference type="OMA" id="CCLKKKC"/>